<dbReference type="EMBL" id="BSDZ01000003">
    <property type="protein sequence ID" value="GLI58718.1"/>
    <property type="molecule type" value="Genomic_DNA"/>
</dbReference>
<evidence type="ECO:0000313" key="5">
    <source>
        <dbReference type="Proteomes" id="UP001165090"/>
    </source>
</evidence>
<evidence type="ECO:0000256" key="1">
    <source>
        <dbReference type="ARBA" id="ARBA00023002"/>
    </source>
</evidence>
<evidence type="ECO:0000313" key="4">
    <source>
        <dbReference type="EMBL" id="GLI58718.1"/>
    </source>
</evidence>
<feature type="region of interest" description="Disordered" evidence="3">
    <location>
        <begin position="16"/>
        <end position="50"/>
    </location>
</feature>
<feature type="region of interest" description="Disordered" evidence="3">
    <location>
        <begin position="280"/>
        <end position="304"/>
    </location>
</feature>
<feature type="compositionally biased region" description="Acidic residues" evidence="3">
    <location>
        <begin position="31"/>
        <end position="45"/>
    </location>
</feature>
<accession>A0ABQ5RN35</accession>
<protein>
    <recommendedName>
        <fullName evidence="6">FAD-binding domain-containing protein</fullName>
    </recommendedName>
</protein>
<organism evidence="4 5">
    <name type="scientific">Volvox africanus</name>
    <dbReference type="NCBI Taxonomy" id="51714"/>
    <lineage>
        <taxon>Eukaryota</taxon>
        <taxon>Viridiplantae</taxon>
        <taxon>Chlorophyta</taxon>
        <taxon>core chlorophytes</taxon>
        <taxon>Chlorophyceae</taxon>
        <taxon>CS clade</taxon>
        <taxon>Chlamydomonadales</taxon>
        <taxon>Volvocaceae</taxon>
        <taxon>Volvox</taxon>
    </lineage>
</organism>
<evidence type="ECO:0008006" key="6">
    <source>
        <dbReference type="Google" id="ProtNLM"/>
    </source>
</evidence>
<dbReference type="PANTHER" id="PTHR13789:SF309">
    <property type="entry name" value="PUTATIVE (AFU_ORTHOLOGUE AFUA_6G14510)-RELATED"/>
    <property type="match status" value="1"/>
</dbReference>
<keyword evidence="1" id="KW-0560">Oxidoreductase</keyword>
<reference evidence="4 5" key="1">
    <citation type="journal article" date="2023" name="IScience">
        <title>Expanded male sex-determining region conserved during the evolution of homothallism in the green alga Volvox.</title>
        <authorList>
            <person name="Yamamoto K."/>
            <person name="Matsuzaki R."/>
            <person name="Mahakham W."/>
            <person name="Heman W."/>
            <person name="Sekimoto H."/>
            <person name="Kawachi M."/>
            <person name="Minakuchi Y."/>
            <person name="Toyoda A."/>
            <person name="Nozaki H."/>
        </authorList>
    </citation>
    <scope>NUCLEOTIDE SEQUENCE [LARGE SCALE GENOMIC DNA]</scope>
    <source>
        <strain evidence="4 5">NIES-4468</strain>
    </source>
</reference>
<keyword evidence="2" id="KW-0503">Monooxygenase</keyword>
<name>A0ABQ5RN35_9CHLO</name>
<gene>
    <name evidence="4" type="ORF">VaNZ11_000471</name>
</gene>
<dbReference type="SUPFAM" id="SSF51905">
    <property type="entry name" value="FAD/NAD(P)-binding domain"/>
    <property type="match status" value="1"/>
</dbReference>
<feature type="compositionally biased region" description="Low complexity" evidence="3">
    <location>
        <begin position="282"/>
        <end position="296"/>
    </location>
</feature>
<keyword evidence="5" id="KW-1185">Reference proteome</keyword>
<dbReference type="PANTHER" id="PTHR13789">
    <property type="entry name" value="MONOOXYGENASE"/>
    <property type="match status" value="1"/>
</dbReference>
<dbReference type="InterPro" id="IPR050493">
    <property type="entry name" value="FAD-dep_Monooxygenase_BioMet"/>
</dbReference>
<evidence type="ECO:0000256" key="3">
    <source>
        <dbReference type="SAM" id="MobiDB-lite"/>
    </source>
</evidence>
<comment type="caution">
    <text evidence="4">The sequence shown here is derived from an EMBL/GenBank/DDBJ whole genome shotgun (WGS) entry which is preliminary data.</text>
</comment>
<evidence type="ECO:0000256" key="2">
    <source>
        <dbReference type="ARBA" id="ARBA00023033"/>
    </source>
</evidence>
<dbReference type="Proteomes" id="UP001165090">
    <property type="component" value="Unassembled WGS sequence"/>
</dbReference>
<proteinExistence type="predicted"/>
<dbReference type="Gene3D" id="3.50.50.60">
    <property type="entry name" value="FAD/NAD(P)-binding domain"/>
    <property type="match status" value="1"/>
</dbReference>
<dbReference type="InterPro" id="IPR036188">
    <property type="entry name" value="FAD/NAD-bd_sf"/>
</dbReference>
<sequence length="422" mass="44827">MPYDGLAIVAGASMPGADVSFLGSDELRSDNEEEEGSDGSEEGEEDARGSGEVLQTLLDLFSGFPPEVRAMLRNTRPSAVVEAGVWVRRASELPSALGRGRVLILGEAAHPMRPSSQEENLALEDATVLGCCVQRHGLNKEALRRYEAERKPRWKHVMQLAMAANSTPSATSSGLSQALLDYNTALHGATFHHLSPPFGWRLVSGVKRLLGITALAGASGGLWLGIAMLLRSSGLESLGPFTCAVGWLDNARQHITSVSRRASRVARETGSVKLGVQAGTKAQQDQEAPEAAAPAEPQRRWWRRRPWAQRRPLVKVPAEGAADEPGSAVSEPEGPLRRWWRLDKRLLGTNAPLVVTQTAAAVAAPAVVAVEGVGDAAVRAKEYLVDRVEGAAAAAAATAADSISGVAQQAVQRRLSRALGAF</sequence>